<reference evidence="3" key="1">
    <citation type="submission" date="2020-08" db="EMBL/GenBank/DDBJ databases">
        <title>Pontibacter sp. SD6 16S ribosomal RNA gene Genome sequencing and assembly.</title>
        <authorList>
            <person name="Kang M."/>
        </authorList>
    </citation>
    <scope>NUCLEOTIDE SEQUENCE</scope>
    <source>
        <strain evidence="3">SD6</strain>
    </source>
</reference>
<comment type="caution">
    <text evidence="3">The sequence shown here is derived from an EMBL/GenBank/DDBJ whole genome shotgun (WGS) entry which is preliminary data.</text>
</comment>
<dbReference type="InterPro" id="IPR010559">
    <property type="entry name" value="Sig_transdc_His_kin_internal"/>
</dbReference>
<dbReference type="PANTHER" id="PTHR34220:SF7">
    <property type="entry name" value="SENSOR HISTIDINE KINASE YPDA"/>
    <property type="match status" value="1"/>
</dbReference>
<dbReference type="Gene3D" id="3.30.565.10">
    <property type="entry name" value="Histidine kinase-like ATPase, C-terminal domain"/>
    <property type="match status" value="1"/>
</dbReference>
<evidence type="ECO:0000259" key="2">
    <source>
        <dbReference type="Pfam" id="PF06580"/>
    </source>
</evidence>
<dbReference type="SUPFAM" id="SSF55874">
    <property type="entry name" value="ATPase domain of HSP90 chaperone/DNA topoisomerase II/histidine kinase"/>
    <property type="match status" value="1"/>
</dbReference>
<dbReference type="PANTHER" id="PTHR34220">
    <property type="entry name" value="SENSOR HISTIDINE KINASE YPDA"/>
    <property type="match status" value="1"/>
</dbReference>
<dbReference type="EMBL" id="JACRVF010000005">
    <property type="protein sequence ID" value="MBC5994439.1"/>
    <property type="molecule type" value="Genomic_DNA"/>
</dbReference>
<evidence type="ECO:0000313" key="4">
    <source>
        <dbReference type="Proteomes" id="UP000603640"/>
    </source>
</evidence>
<feature type="domain" description="Signal transduction histidine kinase internal region" evidence="2">
    <location>
        <begin position="142"/>
        <end position="219"/>
    </location>
</feature>
<name>A0A923NA18_9BACT</name>
<dbReference type="GO" id="GO:0000155">
    <property type="term" value="F:phosphorelay sensor kinase activity"/>
    <property type="evidence" value="ECO:0007669"/>
    <property type="project" value="InterPro"/>
</dbReference>
<evidence type="ECO:0000313" key="3">
    <source>
        <dbReference type="EMBL" id="MBC5994439.1"/>
    </source>
</evidence>
<dbReference type="RefSeq" id="WP_187068464.1">
    <property type="nucleotide sequence ID" value="NZ_JACRVF010000005.1"/>
</dbReference>
<organism evidence="3 4">
    <name type="scientific">Pontibacter cellulosilyticus</name>
    <dbReference type="NCBI Taxonomy" id="1720253"/>
    <lineage>
        <taxon>Bacteria</taxon>
        <taxon>Pseudomonadati</taxon>
        <taxon>Bacteroidota</taxon>
        <taxon>Cytophagia</taxon>
        <taxon>Cytophagales</taxon>
        <taxon>Hymenobacteraceae</taxon>
        <taxon>Pontibacter</taxon>
    </lineage>
</organism>
<feature type="transmembrane region" description="Helical" evidence="1">
    <location>
        <begin position="68"/>
        <end position="86"/>
    </location>
</feature>
<feature type="transmembrane region" description="Helical" evidence="1">
    <location>
        <begin position="37"/>
        <end position="56"/>
    </location>
</feature>
<keyword evidence="1" id="KW-0812">Transmembrane</keyword>
<protein>
    <submittedName>
        <fullName evidence="3">Histidine kinase</fullName>
    </submittedName>
</protein>
<dbReference type="AlphaFoldDB" id="A0A923NA18"/>
<dbReference type="Pfam" id="PF06580">
    <property type="entry name" value="His_kinase"/>
    <property type="match status" value="1"/>
</dbReference>
<sequence length="345" mass="39798">MERVKKIFVLVHLVLWTLFTMLASLQLSSEGDRWPTLTTGFILTCLLVFYGNFYLLTSYSGKKNRKAYYRKLIAIMLIGPLPFVYLHPRAFEEWENPYGYYLMTLVTIVPVFTFLGWLARITENLVLNTIKKEQLEKQAVEAELHYLKAQINPHFLFNTLNNIHTLVYKQAPAAPEAVLHLSSLMRYMIYESNSATVPLSREMNYLQDYMSLQQLRYKNSPVVDMEVEGDITSGHIAPLLFIHLLENAYKHSPARLEPSAIKVRVTLKENTLTLSIENPINKISRNTLEEPGGIGLPNVKKRLALLYPDQHSLEISSTDELYNVTLVIHNLQTQVHEREAQLLYN</sequence>
<dbReference type="GO" id="GO:0016020">
    <property type="term" value="C:membrane"/>
    <property type="evidence" value="ECO:0007669"/>
    <property type="project" value="InterPro"/>
</dbReference>
<evidence type="ECO:0000256" key="1">
    <source>
        <dbReference type="SAM" id="Phobius"/>
    </source>
</evidence>
<keyword evidence="1" id="KW-1133">Transmembrane helix</keyword>
<feature type="transmembrane region" description="Helical" evidence="1">
    <location>
        <begin position="98"/>
        <end position="119"/>
    </location>
</feature>
<keyword evidence="3" id="KW-0808">Transferase</keyword>
<keyword evidence="3" id="KW-0418">Kinase</keyword>
<dbReference type="InterPro" id="IPR036890">
    <property type="entry name" value="HATPase_C_sf"/>
</dbReference>
<keyword evidence="1" id="KW-0472">Membrane</keyword>
<gene>
    <name evidence="3" type="ORF">H8S84_16445</name>
</gene>
<dbReference type="InterPro" id="IPR050640">
    <property type="entry name" value="Bact_2-comp_sensor_kinase"/>
</dbReference>
<keyword evidence="4" id="KW-1185">Reference proteome</keyword>
<feature type="transmembrane region" description="Helical" evidence="1">
    <location>
        <begin position="7"/>
        <end position="25"/>
    </location>
</feature>
<accession>A0A923NA18</accession>
<dbReference type="Proteomes" id="UP000603640">
    <property type="component" value="Unassembled WGS sequence"/>
</dbReference>
<proteinExistence type="predicted"/>